<comment type="caution">
    <text evidence="2">The sequence shown here is derived from an EMBL/GenBank/DDBJ whole genome shotgun (WGS) entry which is preliminary data.</text>
</comment>
<keyword evidence="3" id="KW-1185">Reference proteome</keyword>
<dbReference type="PANTHER" id="PTHR47992">
    <property type="entry name" value="PROTEIN PHOSPHATASE"/>
    <property type="match status" value="1"/>
</dbReference>
<evidence type="ECO:0000313" key="2">
    <source>
        <dbReference type="EMBL" id="MCH79593.1"/>
    </source>
</evidence>
<protein>
    <recommendedName>
        <fullName evidence="1">PPM-type phosphatase domain-containing protein</fullName>
    </recommendedName>
</protein>
<dbReference type="GO" id="GO:0004722">
    <property type="term" value="F:protein serine/threonine phosphatase activity"/>
    <property type="evidence" value="ECO:0007669"/>
    <property type="project" value="InterPro"/>
</dbReference>
<dbReference type="Gene3D" id="3.60.40.10">
    <property type="entry name" value="PPM-type phosphatase domain"/>
    <property type="match status" value="2"/>
</dbReference>
<dbReference type="Pfam" id="PF00481">
    <property type="entry name" value="PP2C"/>
    <property type="match status" value="2"/>
</dbReference>
<evidence type="ECO:0000259" key="1">
    <source>
        <dbReference type="PROSITE" id="PS51746"/>
    </source>
</evidence>
<dbReference type="InterPro" id="IPR036457">
    <property type="entry name" value="PPM-type-like_dom_sf"/>
</dbReference>
<dbReference type="InterPro" id="IPR015655">
    <property type="entry name" value="PP2C"/>
</dbReference>
<dbReference type="SUPFAM" id="SSF81606">
    <property type="entry name" value="PP2C-like"/>
    <property type="match status" value="1"/>
</dbReference>
<reference evidence="2 3" key="1">
    <citation type="journal article" date="2018" name="Front. Plant Sci.">
        <title>Red Clover (Trifolium pratense) and Zigzag Clover (T. medium) - A Picture of Genomic Similarities and Differences.</title>
        <authorList>
            <person name="Dluhosova J."/>
            <person name="Istvanek J."/>
            <person name="Nedelnik J."/>
            <person name="Repkova J."/>
        </authorList>
    </citation>
    <scope>NUCLEOTIDE SEQUENCE [LARGE SCALE GENOMIC DNA]</scope>
    <source>
        <strain evidence="3">cv. 10/8</strain>
        <tissue evidence="2">Leaf</tissue>
    </source>
</reference>
<accession>A0A392LXA6</accession>
<dbReference type="PROSITE" id="PS51746">
    <property type="entry name" value="PPM_2"/>
    <property type="match status" value="1"/>
</dbReference>
<dbReference type="EMBL" id="LXQA010000210">
    <property type="protein sequence ID" value="MCH79593.1"/>
    <property type="molecule type" value="Genomic_DNA"/>
</dbReference>
<organism evidence="2 3">
    <name type="scientific">Trifolium medium</name>
    <dbReference type="NCBI Taxonomy" id="97028"/>
    <lineage>
        <taxon>Eukaryota</taxon>
        <taxon>Viridiplantae</taxon>
        <taxon>Streptophyta</taxon>
        <taxon>Embryophyta</taxon>
        <taxon>Tracheophyta</taxon>
        <taxon>Spermatophyta</taxon>
        <taxon>Magnoliopsida</taxon>
        <taxon>eudicotyledons</taxon>
        <taxon>Gunneridae</taxon>
        <taxon>Pentapetalae</taxon>
        <taxon>rosids</taxon>
        <taxon>fabids</taxon>
        <taxon>Fabales</taxon>
        <taxon>Fabaceae</taxon>
        <taxon>Papilionoideae</taxon>
        <taxon>50 kb inversion clade</taxon>
        <taxon>NPAAA clade</taxon>
        <taxon>Hologalegina</taxon>
        <taxon>IRL clade</taxon>
        <taxon>Trifolieae</taxon>
        <taxon>Trifolium</taxon>
    </lineage>
</organism>
<evidence type="ECO:0000313" key="3">
    <source>
        <dbReference type="Proteomes" id="UP000265520"/>
    </source>
</evidence>
<dbReference type="SMART" id="SM00332">
    <property type="entry name" value="PP2Cc"/>
    <property type="match status" value="1"/>
</dbReference>
<feature type="domain" description="PPM-type phosphatase" evidence="1">
    <location>
        <begin position="28"/>
        <end position="255"/>
    </location>
</feature>
<dbReference type="Proteomes" id="UP000265520">
    <property type="component" value="Unassembled WGS sequence"/>
</dbReference>
<gene>
    <name evidence="2" type="ORF">A2U01_0000345</name>
</gene>
<dbReference type="InterPro" id="IPR001932">
    <property type="entry name" value="PPM-type_phosphatase-like_dom"/>
</dbReference>
<dbReference type="AlphaFoldDB" id="A0A392LXA6"/>
<dbReference type="CDD" id="cd00143">
    <property type="entry name" value="PP2Cc"/>
    <property type="match status" value="1"/>
</dbReference>
<proteinExistence type="predicted"/>
<sequence length="255" mass="28920">MWPWNCIKKPDVFGNNDGLWFTNFERYRMGGFSMAARRANIEMEDYSQVEVGDKSIFVGIYDGRGGNDAAKIFSNVLLQKLLRRIHENGDVISFDLLIEAITATKKLFVRQQDSSCLISLVWKDTLYIANLGDSRLVIGTEVGDTSVLKVEQLTSDQSSKLMVHKRNIRDDDRCLILASIGFWKIMKNEEAMLIVERHSKHRAQKRHCAATKRLFIAAMTASLNGASRPYDVAVEGLAANSATINNIYFVRLFKF</sequence>
<name>A0A392LXA6_9FABA</name>